<dbReference type="EMBL" id="JBJQND010000017">
    <property type="protein sequence ID" value="KAL3842184.1"/>
    <property type="molecule type" value="Genomic_DNA"/>
</dbReference>
<organism evidence="1 2">
    <name type="scientific">Sinanodonta woodiana</name>
    <name type="common">Chinese pond mussel</name>
    <name type="synonym">Anodonta woodiana</name>
    <dbReference type="NCBI Taxonomy" id="1069815"/>
    <lineage>
        <taxon>Eukaryota</taxon>
        <taxon>Metazoa</taxon>
        <taxon>Spiralia</taxon>
        <taxon>Lophotrochozoa</taxon>
        <taxon>Mollusca</taxon>
        <taxon>Bivalvia</taxon>
        <taxon>Autobranchia</taxon>
        <taxon>Heteroconchia</taxon>
        <taxon>Palaeoheterodonta</taxon>
        <taxon>Unionida</taxon>
        <taxon>Unionoidea</taxon>
        <taxon>Unionidae</taxon>
        <taxon>Unioninae</taxon>
        <taxon>Sinanodonta</taxon>
    </lineage>
</organism>
<gene>
    <name evidence="1" type="ORF">ACJMK2_020226</name>
</gene>
<accession>A0ABD3TYE7</accession>
<keyword evidence="2" id="KW-1185">Reference proteome</keyword>
<evidence type="ECO:0000313" key="2">
    <source>
        <dbReference type="Proteomes" id="UP001634394"/>
    </source>
</evidence>
<proteinExistence type="predicted"/>
<comment type="caution">
    <text evidence="1">The sequence shown here is derived from an EMBL/GenBank/DDBJ whole genome shotgun (WGS) entry which is preliminary data.</text>
</comment>
<evidence type="ECO:0000313" key="1">
    <source>
        <dbReference type="EMBL" id="KAL3842184.1"/>
    </source>
</evidence>
<protein>
    <submittedName>
        <fullName evidence="1">Uncharacterized protein</fullName>
    </submittedName>
</protein>
<dbReference type="AlphaFoldDB" id="A0ABD3TYE7"/>
<reference evidence="1 2" key="1">
    <citation type="submission" date="2024-11" db="EMBL/GenBank/DDBJ databases">
        <title>Chromosome-level genome assembly of the freshwater bivalve Anodonta woodiana.</title>
        <authorList>
            <person name="Chen X."/>
        </authorList>
    </citation>
    <scope>NUCLEOTIDE SEQUENCE [LARGE SCALE GENOMIC DNA]</scope>
    <source>
        <strain evidence="1">MN2024</strain>
        <tissue evidence="1">Gills</tissue>
    </source>
</reference>
<dbReference type="Proteomes" id="UP001634394">
    <property type="component" value="Unassembled WGS sequence"/>
</dbReference>
<sequence length="319" mass="36748">MLPQILTKLNIGTILSYFLETRADFKAMRESIFELFTYGHALAHMKQQFYRVIVMLIFVGDIINASCSCPAGSGHNCSCNIPLHCVIHLTIFFRVFGLPGGFPSCTDKLEAWNKLGQVKPPAVHSMIYTLQENSMEKRSKQFPQLKGEYRWLISFIKIVTPRELFAKSFLFELANAILKPSNFSSVAMKYVLDMEQIVINRYVTEKNKEGSNISIKISSPDGGVEEINSLVGIVEFNVAVKWSHAAIIDSSFVKYCDLTLLHSQYESFHCQRFEFNQEWVDKFLPKLETFLDDYMADRVLQNYKEKKLLLSSNYYENYL</sequence>
<name>A0ABD3TYE7_SINWO</name>